<dbReference type="Pfam" id="PF08323">
    <property type="entry name" value="Glyco_transf_5"/>
    <property type="match status" value="1"/>
</dbReference>
<evidence type="ECO:0000256" key="4">
    <source>
        <dbReference type="ARBA" id="ARBA00022679"/>
    </source>
</evidence>
<keyword evidence="4" id="KW-0808">Transferase</keyword>
<dbReference type="AlphaFoldDB" id="A0A9X4MGK5"/>
<keyword evidence="8" id="KW-1185">Reference proteome</keyword>
<evidence type="ECO:0000313" key="8">
    <source>
        <dbReference type="Proteomes" id="UP001154240"/>
    </source>
</evidence>
<accession>A0A9X4MGK5</accession>
<evidence type="ECO:0000256" key="2">
    <source>
        <dbReference type="ARBA" id="ARBA00012588"/>
    </source>
</evidence>
<proteinExistence type="predicted"/>
<dbReference type="EMBL" id="JAPHEH010000001">
    <property type="protein sequence ID" value="MDG4475525.1"/>
    <property type="molecule type" value="Genomic_DNA"/>
</dbReference>
<reference evidence="7" key="2">
    <citation type="submission" date="2022-10" db="EMBL/GenBank/DDBJ databases">
        <authorList>
            <person name="Aronson H.S."/>
        </authorList>
    </citation>
    <scope>NUCLEOTIDE SEQUENCE</scope>
    <source>
        <strain evidence="7">RS19-109</strain>
    </source>
</reference>
<keyword evidence="3" id="KW-0328">Glycosyltransferase</keyword>
<comment type="catalytic activity">
    <reaction evidence="1">
        <text>[(1-&gt;4)-alpha-D-glucosyl](n) + ADP-alpha-D-glucose = [(1-&gt;4)-alpha-D-glucosyl](n+1) + ADP + H(+)</text>
        <dbReference type="Rhea" id="RHEA:18189"/>
        <dbReference type="Rhea" id="RHEA-COMP:9584"/>
        <dbReference type="Rhea" id="RHEA-COMP:9587"/>
        <dbReference type="ChEBI" id="CHEBI:15378"/>
        <dbReference type="ChEBI" id="CHEBI:15444"/>
        <dbReference type="ChEBI" id="CHEBI:57498"/>
        <dbReference type="ChEBI" id="CHEBI:456216"/>
        <dbReference type="EC" id="2.4.1.21"/>
    </reaction>
</comment>
<protein>
    <recommendedName>
        <fullName evidence="2">starch synthase</fullName>
        <ecNumber evidence="2">2.4.1.21</ecNumber>
    </recommendedName>
</protein>
<feature type="domain" description="Starch synthase catalytic" evidence="6">
    <location>
        <begin position="13"/>
        <end position="264"/>
    </location>
</feature>
<feature type="domain" description="Glycosyl transferase family 1" evidence="5">
    <location>
        <begin position="348"/>
        <end position="492"/>
    </location>
</feature>
<dbReference type="Gene3D" id="3.40.50.2000">
    <property type="entry name" value="Glycogen Phosphorylase B"/>
    <property type="match status" value="2"/>
</dbReference>
<name>A0A9X4MGK5_9BACT</name>
<evidence type="ECO:0000259" key="6">
    <source>
        <dbReference type="Pfam" id="PF08323"/>
    </source>
</evidence>
<comment type="caution">
    <text evidence="7">The sequence shown here is derived from an EMBL/GenBank/DDBJ whole genome shotgun (WGS) entry which is preliminary data.</text>
</comment>
<sequence>MAPQSRADKKINNVWMLTREYDGLAGAGGVKDVARQLAEALARSGCKVSVVLPRYGFMDPTLLGFNPLDLSFDIDLDYTGEPRREYVRIFAKTEKPTAKKGALTIYLIDAARYLEKKSVYTYTAEDEAANPFHQQGSGHFDYFAMNVLLQKAAAALMIRLAEHPEIIHCHDGHTAILPAILRENEGFRHYFAKTGCVVTIHNAGIGYHQEVGDLPFAEAITGLPTTLITNNLLDEKFDPFLAASPYAVLNTVSENYARELRETDDDALTGFLGHRLLARGVVLKGVTNGINPADFDPRKPKELGLAAGFDPASGDLAGKAKCRQSLIKELNRRSLKTVRQTGTLDDRPDNPLFTFVGRFSSQKGVDKLLGALETLLPLDQNFQVLIQGSGSKEIEKALAGLTASPKNQGRICLLRGYDQQLANRIYAAGDFFLIPSRYEPCGLTDYIAQLFGNLPIVHHIGGLVKVKDGKTGFSYPEHKSAALMGAMQTALHTFRTNPKKIQAMQQAAVRTIHETYTWDKVLTHYLSLYREALSQVQ</sequence>
<dbReference type="Pfam" id="PF00534">
    <property type="entry name" value="Glycos_transf_1"/>
    <property type="match status" value="1"/>
</dbReference>
<dbReference type="EC" id="2.4.1.21" evidence="2"/>
<dbReference type="PANTHER" id="PTHR45825">
    <property type="entry name" value="GRANULE-BOUND STARCH SYNTHASE 1, CHLOROPLASTIC/AMYLOPLASTIC"/>
    <property type="match status" value="1"/>
</dbReference>
<evidence type="ECO:0000256" key="3">
    <source>
        <dbReference type="ARBA" id="ARBA00022676"/>
    </source>
</evidence>
<gene>
    <name evidence="7" type="ORF">OLX77_05045</name>
</gene>
<reference evidence="7" key="1">
    <citation type="journal article" date="2022" name="bioRxiv">
        <title>Thiovibrio frasassiensisgen. nov., sp. nov., an autotrophic, elemental sulfur disproportionating bacterium isolated from sulfidic karst sediment, and proposal of Thiovibrionaceae fam. nov.</title>
        <authorList>
            <person name="Aronson H."/>
            <person name="Thomas C."/>
            <person name="Bhattacharyya M."/>
            <person name="Eckstein S."/>
            <person name="Jensen S."/>
            <person name="Barco R."/>
            <person name="Macalady J."/>
            <person name="Amend J."/>
        </authorList>
    </citation>
    <scope>NUCLEOTIDE SEQUENCE</scope>
    <source>
        <strain evidence="7">RS19-109</strain>
    </source>
</reference>
<dbReference type="InterPro" id="IPR001296">
    <property type="entry name" value="Glyco_trans_1"/>
</dbReference>
<dbReference type="GO" id="GO:0009011">
    <property type="term" value="F:alpha-1,4-glucan glucosyltransferase (ADP-glucose donor) activity"/>
    <property type="evidence" value="ECO:0007669"/>
    <property type="project" value="UniProtKB-EC"/>
</dbReference>
<dbReference type="RefSeq" id="WP_307632498.1">
    <property type="nucleotide sequence ID" value="NZ_JAPHEH010000001.1"/>
</dbReference>
<dbReference type="Proteomes" id="UP001154240">
    <property type="component" value="Unassembled WGS sequence"/>
</dbReference>
<dbReference type="SUPFAM" id="SSF53756">
    <property type="entry name" value="UDP-Glycosyltransferase/glycogen phosphorylase"/>
    <property type="match status" value="1"/>
</dbReference>
<evidence type="ECO:0000256" key="1">
    <source>
        <dbReference type="ARBA" id="ARBA00001478"/>
    </source>
</evidence>
<dbReference type="PANTHER" id="PTHR45825:SF11">
    <property type="entry name" value="ALPHA AMYLASE DOMAIN-CONTAINING PROTEIN"/>
    <property type="match status" value="1"/>
</dbReference>
<organism evidence="7 8">
    <name type="scientific">Thiovibrio frasassiensis</name>
    <dbReference type="NCBI Taxonomy" id="2984131"/>
    <lineage>
        <taxon>Bacteria</taxon>
        <taxon>Pseudomonadati</taxon>
        <taxon>Thermodesulfobacteriota</taxon>
        <taxon>Desulfobulbia</taxon>
        <taxon>Desulfobulbales</taxon>
        <taxon>Thiovibrionaceae</taxon>
        <taxon>Thiovibrio</taxon>
    </lineage>
</organism>
<evidence type="ECO:0000313" key="7">
    <source>
        <dbReference type="EMBL" id="MDG4475525.1"/>
    </source>
</evidence>
<evidence type="ECO:0000259" key="5">
    <source>
        <dbReference type="Pfam" id="PF00534"/>
    </source>
</evidence>
<dbReference type="InterPro" id="IPR013534">
    <property type="entry name" value="Starch_synth_cat_dom"/>
</dbReference>